<reference evidence="1" key="1">
    <citation type="journal article" date="2021" name="Proc. Natl. Acad. Sci. U.S.A.">
        <title>A Catalog of Tens of Thousands of Viruses from Human Metagenomes Reveals Hidden Associations with Chronic Diseases.</title>
        <authorList>
            <person name="Tisza M.J."/>
            <person name="Buck C.B."/>
        </authorList>
    </citation>
    <scope>NUCLEOTIDE SEQUENCE</scope>
    <source>
        <strain evidence="1">CtML55</strain>
    </source>
</reference>
<proteinExistence type="predicted"/>
<protein>
    <submittedName>
        <fullName evidence="1">Uncharacterized protein</fullName>
    </submittedName>
</protein>
<organism evidence="1">
    <name type="scientific">virus sp. ctML55</name>
    <dbReference type="NCBI Taxonomy" id="2827627"/>
    <lineage>
        <taxon>Viruses</taxon>
    </lineage>
</organism>
<dbReference type="EMBL" id="BK059105">
    <property type="protein sequence ID" value="DAE30893.1"/>
    <property type="molecule type" value="Genomic_DNA"/>
</dbReference>
<accession>A0A8S5RIK2</accession>
<sequence>MHKRLWNYFKHIFILPPLLQLGLIILDRINR</sequence>
<evidence type="ECO:0000313" key="1">
    <source>
        <dbReference type="EMBL" id="DAE30893.1"/>
    </source>
</evidence>
<name>A0A8S5RIK2_9VIRU</name>